<dbReference type="NCBIfam" id="TIGR00006">
    <property type="entry name" value="16S rRNA (cytosine(1402)-N(4))-methyltransferase RsmH"/>
    <property type="match status" value="1"/>
</dbReference>
<protein>
    <submittedName>
        <fullName evidence="6">Unannotated protein</fullName>
    </submittedName>
</protein>
<keyword evidence="2" id="KW-0489">Methyltransferase</keyword>
<sequence>MAVVLKLPIRCSKRSPSAPGVSVPPQSGAVVADEFEHTPVLLERIVELFRDVPPGLYVDATLGGAGHARAVLQANPGLRLLGLDRDEVALAAAKRNLSDMSERVELVRTGFDQLEHLVRERTHQGASAVLLDLGVSSPQLDQADRGFSYRSAAPLDMRMDRREPKSAMQVVNEYTYPELARVIRTFGEEKFASRVARAIVEARPVTDTAQLAEVVRDAIPAAARRTGGHPAKRTFQAIRIEVNSELEQLSDALDGALSVLAPGGRLAVLSYHSLEDRMVKSAFRQAETGGCVCPSDLPCACGAEPTVRLLKRGAWKATSEETAVNRRAESVRLRAVERLEEQAS</sequence>
<dbReference type="InterPro" id="IPR002903">
    <property type="entry name" value="RsmH"/>
</dbReference>
<evidence type="ECO:0000256" key="1">
    <source>
        <dbReference type="ARBA" id="ARBA00010396"/>
    </source>
</evidence>
<dbReference type="PIRSF" id="PIRSF004486">
    <property type="entry name" value="MraW"/>
    <property type="match status" value="1"/>
</dbReference>
<comment type="similarity">
    <text evidence="1">Belongs to the methyltransferase superfamily. RsmH family.</text>
</comment>
<dbReference type="SUPFAM" id="SSF81799">
    <property type="entry name" value="Putative methyltransferase TM0872, insert domain"/>
    <property type="match status" value="1"/>
</dbReference>
<organism evidence="6">
    <name type="scientific">freshwater metagenome</name>
    <dbReference type="NCBI Taxonomy" id="449393"/>
    <lineage>
        <taxon>unclassified sequences</taxon>
        <taxon>metagenomes</taxon>
        <taxon>ecological metagenomes</taxon>
    </lineage>
</organism>
<proteinExistence type="inferred from homology"/>
<evidence type="ECO:0000256" key="3">
    <source>
        <dbReference type="ARBA" id="ARBA00022679"/>
    </source>
</evidence>
<dbReference type="AlphaFoldDB" id="A0A6J6TWB6"/>
<dbReference type="EMBL" id="CAEZYU010000085">
    <property type="protein sequence ID" value="CAB4751378.1"/>
    <property type="molecule type" value="Genomic_DNA"/>
</dbReference>
<keyword evidence="4" id="KW-0949">S-adenosyl-L-methionine</keyword>
<dbReference type="Pfam" id="PF01795">
    <property type="entry name" value="Methyltransf_5"/>
    <property type="match status" value="1"/>
</dbReference>
<gene>
    <name evidence="5" type="ORF">UFOPK1358_01612</name>
    <name evidence="6" type="ORF">UFOPK2766_01677</name>
</gene>
<evidence type="ECO:0000256" key="2">
    <source>
        <dbReference type="ARBA" id="ARBA00022603"/>
    </source>
</evidence>
<reference evidence="6" key="1">
    <citation type="submission" date="2020-05" db="EMBL/GenBank/DDBJ databases">
        <authorList>
            <person name="Chiriac C."/>
            <person name="Salcher M."/>
            <person name="Ghai R."/>
            <person name="Kavagutti S V."/>
        </authorList>
    </citation>
    <scope>NUCLEOTIDE SEQUENCE</scope>
</reference>
<keyword evidence="3" id="KW-0808">Transferase</keyword>
<dbReference type="GO" id="GO:0070475">
    <property type="term" value="P:rRNA base methylation"/>
    <property type="evidence" value="ECO:0007669"/>
    <property type="project" value="TreeGrafter"/>
</dbReference>
<dbReference type="SUPFAM" id="SSF53335">
    <property type="entry name" value="S-adenosyl-L-methionine-dependent methyltransferases"/>
    <property type="match status" value="1"/>
</dbReference>
<evidence type="ECO:0000313" key="6">
    <source>
        <dbReference type="EMBL" id="CAB4751378.1"/>
    </source>
</evidence>
<dbReference type="GO" id="GO:0005737">
    <property type="term" value="C:cytoplasm"/>
    <property type="evidence" value="ECO:0007669"/>
    <property type="project" value="TreeGrafter"/>
</dbReference>
<dbReference type="EMBL" id="CAEZSF010000192">
    <property type="protein sequence ID" value="CAB4550804.1"/>
    <property type="molecule type" value="Genomic_DNA"/>
</dbReference>
<name>A0A6J6TWB6_9ZZZZ</name>
<dbReference type="HAMAP" id="MF_01007">
    <property type="entry name" value="16SrRNA_methyltr_H"/>
    <property type="match status" value="1"/>
</dbReference>
<evidence type="ECO:0000313" key="5">
    <source>
        <dbReference type="EMBL" id="CAB4550804.1"/>
    </source>
</evidence>
<evidence type="ECO:0000256" key="4">
    <source>
        <dbReference type="ARBA" id="ARBA00022691"/>
    </source>
</evidence>
<dbReference type="Gene3D" id="3.40.50.150">
    <property type="entry name" value="Vaccinia Virus protein VP39"/>
    <property type="match status" value="1"/>
</dbReference>
<accession>A0A6J6TWB6</accession>
<dbReference type="InterPro" id="IPR029063">
    <property type="entry name" value="SAM-dependent_MTases_sf"/>
</dbReference>
<dbReference type="InterPro" id="IPR023397">
    <property type="entry name" value="SAM-dep_MeTrfase_MraW_recog"/>
</dbReference>
<dbReference type="Gene3D" id="1.10.150.170">
    <property type="entry name" value="Putative methyltransferase TM0872, insert domain"/>
    <property type="match status" value="1"/>
</dbReference>
<dbReference type="PANTHER" id="PTHR11265:SF0">
    <property type="entry name" value="12S RRNA N4-METHYLCYTIDINE METHYLTRANSFERASE"/>
    <property type="match status" value="1"/>
</dbReference>
<dbReference type="PANTHER" id="PTHR11265">
    <property type="entry name" value="S-ADENOSYL-METHYLTRANSFERASE MRAW"/>
    <property type="match status" value="1"/>
</dbReference>
<dbReference type="GO" id="GO:0071424">
    <property type="term" value="F:rRNA (cytosine-N4-)-methyltransferase activity"/>
    <property type="evidence" value="ECO:0007669"/>
    <property type="project" value="TreeGrafter"/>
</dbReference>